<proteinExistence type="predicted"/>
<dbReference type="GeneID" id="63998518"/>
<protein>
    <submittedName>
        <fullName evidence="1">Uncharacterized protein</fullName>
    </submittedName>
</protein>
<name>A0A8B4S4Q9_COMTE</name>
<reference evidence="1 2" key="1">
    <citation type="submission" date="2018-06" db="EMBL/GenBank/DDBJ databases">
        <authorList>
            <consortium name="Pathogen Informatics"/>
            <person name="Doyle S."/>
        </authorList>
    </citation>
    <scope>NUCLEOTIDE SEQUENCE [LARGE SCALE GENOMIC DNA]</scope>
    <source>
        <strain evidence="1 2">NCTC10698</strain>
    </source>
</reference>
<evidence type="ECO:0000313" key="1">
    <source>
        <dbReference type="EMBL" id="SUY78459.1"/>
    </source>
</evidence>
<organism evidence="1 2">
    <name type="scientific">Comamonas testosteroni</name>
    <name type="common">Pseudomonas testosteroni</name>
    <dbReference type="NCBI Taxonomy" id="285"/>
    <lineage>
        <taxon>Bacteria</taxon>
        <taxon>Pseudomonadati</taxon>
        <taxon>Pseudomonadota</taxon>
        <taxon>Betaproteobacteria</taxon>
        <taxon>Burkholderiales</taxon>
        <taxon>Comamonadaceae</taxon>
        <taxon>Comamonas</taxon>
    </lineage>
</organism>
<dbReference type="RefSeq" id="WP_003073183.1">
    <property type="nucleotide sequence ID" value="NZ_BBJZ01000002.1"/>
</dbReference>
<dbReference type="Proteomes" id="UP000255070">
    <property type="component" value="Unassembled WGS sequence"/>
</dbReference>
<gene>
    <name evidence="1" type="ORF">NCTC10698_03375</name>
</gene>
<sequence length="196" mass="22250">MTDSEDDFKDDDGEFGNVEREFYTSLMPQPKSNVAVLNALAAEFGLIPRGEWITEQMREFAGAIVDRCCRNAYKAVELAESPREYVERAMLPEPLEKLRQADSCSRSKSRVAVLNALAAEAGLIEQGEWITEEMRRYAGAIIKRCAWYARLALPVDESPSECIHRAMQPESMEEARLTMAKYWRELDAEFRDAEGG</sequence>
<comment type="caution">
    <text evidence="1">The sequence shown here is derived from an EMBL/GenBank/DDBJ whole genome shotgun (WGS) entry which is preliminary data.</text>
</comment>
<keyword evidence="2" id="KW-1185">Reference proteome</keyword>
<dbReference type="AlphaFoldDB" id="A0A8B4S4Q9"/>
<dbReference type="EMBL" id="UFXL01000001">
    <property type="protein sequence ID" value="SUY78459.1"/>
    <property type="molecule type" value="Genomic_DNA"/>
</dbReference>
<accession>A0A8B4S4Q9</accession>
<evidence type="ECO:0000313" key="2">
    <source>
        <dbReference type="Proteomes" id="UP000255070"/>
    </source>
</evidence>